<dbReference type="GO" id="GO:0005737">
    <property type="term" value="C:cytoplasm"/>
    <property type="evidence" value="ECO:0007669"/>
    <property type="project" value="TreeGrafter"/>
</dbReference>
<dbReference type="Proteomes" id="UP000315252">
    <property type="component" value="Unassembled WGS sequence"/>
</dbReference>
<dbReference type="InterPro" id="IPR006076">
    <property type="entry name" value="FAD-dep_OxRdtase"/>
</dbReference>
<comment type="caution">
    <text evidence="3">The sequence shown here is derived from an EMBL/GenBank/DDBJ whole genome shotgun (WGS) entry which is preliminary data.</text>
</comment>
<dbReference type="AlphaFoldDB" id="A0A545U1J2"/>
<evidence type="ECO:0000256" key="1">
    <source>
        <dbReference type="ARBA" id="ARBA00023002"/>
    </source>
</evidence>
<keyword evidence="4" id="KW-1185">Reference proteome</keyword>
<gene>
    <name evidence="3" type="ORF">FKG95_01580</name>
</gene>
<name>A0A545U1J2_9PROT</name>
<accession>A0A545U1J2</accession>
<evidence type="ECO:0000313" key="3">
    <source>
        <dbReference type="EMBL" id="TQV83316.1"/>
    </source>
</evidence>
<keyword evidence="1" id="KW-0560">Oxidoreductase</keyword>
<dbReference type="Gene3D" id="3.50.50.60">
    <property type="entry name" value="FAD/NAD(P)-binding domain"/>
    <property type="match status" value="1"/>
</dbReference>
<evidence type="ECO:0000259" key="2">
    <source>
        <dbReference type="Pfam" id="PF01266"/>
    </source>
</evidence>
<proteinExistence type="predicted"/>
<dbReference type="EMBL" id="VHSH01000001">
    <property type="protein sequence ID" value="TQV83316.1"/>
    <property type="molecule type" value="Genomic_DNA"/>
</dbReference>
<dbReference type="RefSeq" id="WP_142894492.1">
    <property type="nucleotide sequence ID" value="NZ_ML660052.1"/>
</dbReference>
<protein>
    <submittedName>
        <fullName evidence="3">FAD-binding oxidoreductase</fullName>
    </submittedName>
</protein>
<evidence type="ECO:0000313" key="4">
    <source>
        <dbReference type="Proteomes" id="UP000315252"/>
    </source>
</evidence>
<dbReference type="Gene3D" id="3.30.9.10">
    <property type="entry name" value="D-Amino Acid Oxidase, subunit A, domain 2"/>
    <property type="match status" value="1"/>
</dbReference>
<dbReference type="InterPro" id="IPR036188">
    <property type="entry name" value="FAD/NAD-bd_sf"/>
</dbReference>
<dbReference type="PANTHER" id="PTHR13847:SF287">
    <property type="entry name" value="FAD-DEPENDENT OXIDOREDUCTASE DOMAIN-CONTAINING PROTEIN 1"/>
    <property type="match status" value="1"/>
</dbReference>
<dbReference type="SUPFAM" id="SSF51905">
    <property type="entry name" value="FAD/NAD(P)-binding domain"/>
    <property type="match status" value="1"/>
</dbReference>
<reference evidence="3 4" key="1">
    <citation type="submission" date="2019-06" db="EMBL/GenBank/DDBJ databases">
        <title>Whole genome sequence for Rhodospirillaceae sp. R148.</title>
        <authorList>
            <person name="Wang G."/>
        </authorList>
    </citation>
    <scope>NUCLEOTIDE SEQUENCE [LARGE SCALE GENOMIC DNA]</scope>
    <source>
        <strain evidence="3 4">R148</strain>
    </source>
</reference>
<sequence length="405" mass="43730">MKSADIIIVGAGALGTALAYNLAIRSNLSIALLDSHQPGSQTSPRAAGMVSLLRKSASMIRLIKRARVKIETFTRDLDQPLMWENSGSLKIARRPEDDAVLDGDLKRAIENGLNVERISPDEGARLNPFLRPEGITGILHIHDDCYFEPQQIATGYAAAAVRHGVHLLPNTPAIDIVTSRNKVVGVKTPRGQINTPYVVDAAGAWSRQIAAKCRIDLPLIPTRHQAIITEPLDGASAKTPMVRIMDAAVYTRTYGKGLLWGVFEENPRTLSSQDLDSSFDTADLSLDLSIMKAAAKDVREQLPVLEKVGVATLRGGLPTMTPDGRHLLGPSPGLDGFYFASGCNVAGLSIAPAIGEGMASWILEGTPPSDFKSMHADRFAEAEDEDEADVVANCRKQYRHFYGSA</sequence>
<dbReference type="Pfam" id="PF01266">
    <property type="entry name" value="DAO"/>
    <property type="match status" value="1"/>
</dbReference>
<feature type="domain" description="FAD dependent oxidoreductase" evidence="2">
    <location>
        <begin position="5"/>
        <end position="361"/>
    </location>
</feature>
<dbReference type="SUPFAM" id="SSF54373">
    <property type="entry name" value="FAD-linked reductases, C-terminal domain"/>
    <property type="match status" value="1"/>
</dbReference>
<dbReference type="OrthoDB" id="9815989at2"/>
<organism evidence="3 4">
    <name type="scientific">Denitrobaculum tricleocarpae</name>
    <dbReference type="NCBI Taxonomy" id="2591009"/>
    <lineage>
        <taxon>Bacteria</taxon>
        <taxon>Pseudomonadati</taxon>
        <taxon>Pseudomonadota</taxon>
        <taxon>Alphaproteobacteria</taxon>
        <taxon>Rhodospirillales</taxon>
        <taxon>Rhodospirillaceae</taxon>
        <taxon>Denitrobaculum</taxon>
    </lineage>
</organism>
<dbReference type="PANTHER" id="PTHR13847">
    <property type="entry name" value="SARCOSINE DEHYDROGENASE-RELATED"/>
    <property type="match status" value="1"/>
</dbReference>
<dbReference type="GO" id="GO:0016491">
    <property type="term" value="F:oxidoreductase activity"/>
    <property type="evidence" value="ECO:0007669"/>
    <property type="project" value="UniProtKB-KW"/>
</dbReference>